<comment type="caution">
    <text evidence="1">The sequence shown here is derived from an EMBL/GenBank/DDBJ whole genome shotgun (WGS) entry which is preliminary data.</text>
</comment>
<sequence>MATVGLARLRHRLRHTTPRPPLPSVTSGHPRPTLGCCRHLSSSPILCSASQNPAPQGDSSAAGSSGGSSIIGGLLDYLNESWTQFHATAEAKRQLIAAGFHLLNENEEWSLLPGGHYFFTRNMSCVVAFAVGGRYEVGSGFHVIAAHTDSPCLKLKPKSLSTKSNYLMVNVQTYGAGLWHTWFDRDLSVAGRVVLKNSNGSFLHKLVKVKKPIIRVPTLAIHLDSTVNKDGFKPNLETHLIPLLSIKPEETSTDSKEKEGDASLKGVHHPLLLQVLSEEVGCDADDIVSIELNLCDTQPSCLGGGNNEFIFSGRLDNLASSYCALRALIDSCEVPGDLSSEHAIRMVALFDNEEVGSDSFQGAGAPTMFQAMRRIIHSLARRNVDEDAVERAIRKSFLVSADMAHGVHPNFTDKHEEHHRPEMQKGLVIKHNANQRYATSGITAFLFKEVGRIRGLPTQDFAVRNDMGCGSTIGPILASGVGIRTVDCGIAQLSMHSVREVCGKEDVDTAYQHFKAFYEGFSEVDRRLVIDY</sequence>
<proteinExistence type="predicted"/>
<accession>A0ACB9S3Q4</accession>
<gene>
    <name evidence="1" type="ORF">MLD38_003762</name>
</gene>
<evidence type="ECO:0000313" key="2">
    <source>
        <dbReference type="Proteomes" id="UP001057402"/>
    </source>
</evidence>
<name>A0ACB9S3Q4_9MYRT</name>
<reference evidence="2" key="1">
    <citation type="journal article" date="2023" name="Front. Plant Sci.">
        <title>Chromosomal-level genome assembly of Melastoma candidum provides insights into trichome evolution.</title>
        <authorList>
            <person name="Zhong Y."/>
            <person name="Wu W."/>
            <person name="Sun C."/>
            <person name="Zou P."/>
            <person name="Liu Y."/>
            <person name="Dai S."/>
            <person name="Zhou R."/>
        </authorList>
    </citation>
    <scope>NUCLEOTIDE SEQUENCE [LARGE SCALE GENOMIC DNA]</scope>
</reference>
<dbReference type="Proteomes" id="UP001057402">
    <property type="component" value="Chromosome 2"/>
</dbReference>
<protein>
    <submittedName>
        <fullName evidence="1">Uncharacterized protein</fullName>
    </submittedName>
</protein>
<keyword evidence="2" id="KW-1185">Reference proteome</keyword>
<evidence type="ECO:0000313" key="1">
    <source>
        <dbReference type="EMBL" id="KAI4385769.1"/>
    </source>
</evidence>
<organism evidence="1 2">
    <name type="scientific">Melastoma candidum</name>
    <dbReference type="NCBI Taxonomy" id="119954"/>
    <lineage>
        <taxon>Eukaryota</taxon>
        <taxon>Viridiplantae</taxon>
        <taxon>Streptophyta</taxon>
        <taxon>Embryophyta</taxon>
        <taxon>Tracheophyta</taxon>
        <taxon>Spermatophyta</taxon>
        <taxon>Magnoliopsida</taxon>
        <taxon>eudicotyledons</taxon>
        <taxon>Gunneridae</taxon>
        <taxon>Pentapetalae</taxon>
        <taxon>rosids</taxon>
        <taxon>malvids</taxon>
        <taxon>Myrtales</taxon>
        <taxon>Melastomataceae</taxon>
        <taxon>Melastomatoideae</taxon>
        <taxon>Melastomateae</taxon>
        <taxon>Melastoma</taxon>
    </lineage>
</organism>
<dbReference type="EMBL" id="CM042881">
    <property type="protein sequence ID" value="KAI4385769.1"/>
    <property type="molecule type" value="Genomic_DNA"/>
</dbReference>